<evidence type="ECO:0000313" key="3">
    <source>
        <dbReference type="Proteomes" id="UP001295423"/>
    </source>
</evidence>
<dbReference type="InterPro" id="IPR032675">
    <property type="entry name" value="LRR_dom_sf"/>
</dbReference>
<dbReference type="Pfam" id="PF13306">
    <property type="entry name" value="LRR_5"/>
    <property type="match status" value="1"/>
</dbReference>
<comment type="caution">
    <text evidence="2">The sequence shown here is derived from an EMBL/GenBank/DDBJ whole genome shotgun (WGS) entry which is preliminary data.</text>
</comment>
<dbReference type="EMBL" id="CAKOGP040001914">
    <property type="protein sequence ID" value="CAJ1956535.1"/>
    <property type="molecule type" value="Genomic_DNA"/>
</dbReference>
<dbReference type="AlphaFoldDB" id="A0AAD2JJX1"/>
<dbReference type="Gene3D" id="3.80.10.10">
    <property type="entry name" value="Ribonuclease Inhibitor"/>
    <property type="match status" value="1"/>
</dbReference>
<evidence type="ECO:0000313" key="2">
    <source>
        <dbReference type="EMBL" id="CAJ1956535.1"/>
    </source>
</evidence>
<dbReference type="SUPFAM" id="SSF52058">
    <property type="entry name" value="L domain-like"/>
    <property type="match status" value="1"/>
</dbReference>
<dbReference type="Proteomes" id="UP001295423">
    <property type="component" value="Unassembled WGS sequence"/>
</dbReference>
<dbReference type="PANTHER" id="PTHR45661:SF3">
    <property type="entry name" value="IG-LIKE DOMAIN-CONTAINING PROTEIN"/>
    <property type="match status" value="1"/>
</dbReference>
<name>A0AAD2JJX1_9STRA</name>
<dbReference type="PANTHER" id="PTHR45661">
    <property type="entry name" value="SURFACE ANTIGEN"/>
    <property type="match status" value="1"/>
</dbReference>
<feature type="compositionally biased region" description="Basic and acidic residues" evidence="1">
    <location>
        <begin position="435"/>
        <end position="447"/>
    </location>
</feature>
<sequence>MASTIYIYTGKAEGGDDSKIDVPTDIRKAIVESRVDTITSKSFKNCRLLMSVSLPLGLKVIGESAFEKCTSLKTIGIPSSVNVIHYGAFRQCTGLQTMDLPEGLTEIAAETFQHCESLRHVHISSTVLEIGRNAFWGCRQLPHVDLPHGLRRIGPGVFTTCRSLTRILIPATVVAIGSMAFSGCVVMRSVEISLGEDCSTNVGLQSIESYAFNICSNLINIAIPKNCNVASKAFRGCQHSVFDLDDNDLRERLKSRFDNLPHHKVCYQQGHADEKPIEFASFSEDDERGSDRTKDMFGLTPFHILALSSRPSVVTLQKLMEEATSVSTDGILRLDKSRATPLRYAIENYAPEALAFIRAILHAMIEKRTNGLSSKLWKSVILQEIESFGGRDTAERTQNVHKLFALLRLYERKESISLLEQALWKCRMEADGDQESQERAAKRAKLSDDDDSRQGSYLHSGAGTVILNVSPYLGSIVRTLNF</sequence>
<dbReference type="InterPro" id="IPR026906">
    <property type="entry name" value="LRR_5"/>
</dbReference>
<dbReference type="InterPro" id="IPR053139">
    <property type="entry name" value="Surface_bspA-like"/>
</dbReference>
<proteinExistence type="predicted"/>
<accession>A0AAD2JJX1</accession>
<feature type="region of interest" description="Disordered" evidence="1">
    <location>
        <begin position="435"/>
        <end position="455"/>
    </location>
</feature>
<reference evidence="2" key="1">
    <citation type="submission" date="2023-08" db="EMBL/GenBank/DDBJ databases">
        <authorList>
            <person name="Audoor S."/>
            <person name="Bilcke G."/>
        </authorList>
    </citation>
    <scope>NUCLEOTIDE SEQUENCE</scope>
</reference>
<evidence type="ECO:0000256" key="1">
    <source>
        <dbReference type="SAM" id="MobiDB-lite"/>
    </source>
</evidence>
<protein>
    <submittedName>
        <fullName evidence="2">Uncharacterized protein</fullName>
    </submittedName>
</protein>
<keyword evidence="3" id="KW-1185">Reference proteome</keyword>
<organism evidence="2 3">
    <name type="scientific">Cylindrotheca closterium</name>
    <dbReference type="NCBI Taxonomy" id="2856"/>
    <lineage>
        <taxon>Eukaryota</taxon>
        <taxon>Sar</taxon>
        <taxon>Stramenopiles</taxon>
        <taxon>Ochrophyta</taxon>
        <taxon>Bacillariophyta</taxon>
        <taxon>Bacillariophyceae</taxon>
        <taxon>Bacillariophycidae</taxon>
        <taxon>Bacillariales</taxon>
        <taxon>Bacillariaceae</taxon>
        <taxon>Cylindrotheca</taxon>
    </lineage>
</organism>
<gene>
    <name evidence="2" type="ORF">CYCCA115_LOCUS16281</name>
</gene>